<keyword evidence="1" id="KW-0812">Transmembrane</keyword>
<dbReference type="RefSeq" id="WP_046918250.1">
    <property type="nucleotide sequence ID" value="NZ_JADBGF010000001.1"/>
</dbReference>
<dbReference type="AlphaFoldDB" id="A0A8I0PA26"/>
<feature type="transmembrane region" description="Helical" evidence="1">
    <location>
        <begin position="43"/>
        <end position="61"/>
    </location>
</feature>
<gene>
    <name evidence="2" type="ORF">H4687_008765</name>
</gene>
<protein>
    <submittedName>
        <fullName evidence="2">Uncharacterized protein</fullName>
    </submittedName>
</protein>
<feature type="transmembrane region" description="Helical" evidence="1">
    <location>
        <begin position="20"/>
        <end position="36"/>
    </location>
</feature>
<keyword evidence="1" id="KW-1133">Transmembrane helix</keyword>
<dbReference type="Proteomes" id="UP000629287">
    <property type="component" value="Unassembled WGS sequence"/>
</dbReference>
<evidence type="ECO:0000313" key="2">
    <source>
        <dbReference type="EMBL" id="MBE1602636.1"/>
    </source>
</evidence>
<sequence length="225" mass="22996">MELAHGRASALTLSGTPVEVILAFYGLYFLIVLPLHRLGARPLAIITAVGALVLPQVLYLVQRALEAAGGPAPPCFPPARAVRRRTGSEDVLRAGATFSDCRVGRGSRGHPFLPVLVLPPVRRLGYNRGAGWPGCPPGRSGWCRAGAERWGVVEDGASQGAAVSTGTRHEGPSGVDGGIAQSAPEVSVVARLAHLQDAAGNAAVVRLLGAGAAADDTLGAPDPAS</sequence>
<name>A0A8I0PA26_9ACTN</name>
<dbReference type="GeneID" id="96768350"/>
<evidence type="ECO:0000256" key="1">
    <source>
        <dbReference type="SAM" id="Phobius"/>
    </source>
</evidence>
<dbReference type="EMBL" id="JADBGF010000001">
    <property type="protein sequence ID" value="MBE1602636.1"/>
    <property type="molecule type" value="Genomic_DNA"/>
</dbReference>
<evidence type="ECO:0000313" key="3">
    <source>
        <dbReference type="Proteomes" id="UP000629287"/>
    </source>
</evidence>
<keyword evidence="3" id="KW-1185">Reference proteome</keyword>
<comment type="caution">
    <text evidence="2">The sequence shown here is derived from an EMBL/GenBank/DDBJ whole genome shotgun (WGS) entry which is preliminary data.</text>
</comment>
<reference evidence="2 3" key="1">
    <citation type="submission" date="2020-10" db="EMBL/GenBank/DDBJ databases">
        <title>Sequencing the genomes of 1000 actinobacteria strains.</title>
        <authorList>
            <person name="Klenk H.-P."/>
        </authorList>
    </citation>
    <scope>NUCLEOTIDE SEQUENCE [LARGE SCALE GENOMIC DNA]</scope>
    <source>
        <strain evidence="2 3">DSM 41803</strain>
    </source>
</reference>
<accession>A0A8I0PA26</accession>
<proteinExistence type="predicted"/>
<keyword evidence="1" id="KW-0472">Membrane</keyword>
<organism evidence="2 3">
    <name type="scientific">Streptomyces stelliscabiei</name>
    <dbReference type="NCBI Taxonomy" id="146820"/>
    <lineage>
        <taxon>Bacteria</taxon>
        <taxon>Bacillati</taxon>
        <taxon>Actinomycetota</taxon>
        <taxon>Actinomycetes</taxon>
        <taxon>Kitasatosporales</taxon>
        <taxon>Streptomycetaceae</taxon>
        <taxon>Streptomyces</taxon>
    </lineage>
</organism>